<dbReference type="GO" id="GO:0005524">
    <property type="term" value="F:ATP binding"/>
    <property type="evidence" value="ECO:0007669"/>
    <property type="project" value="InterPro"/>
</dbReference>
<reference evidence="4" key="1">
    <citation type="journal article" date="2015" name="PLoS ONE">
        <title>Comprehensive Evaluation of Toxoplasma gondii VEG and Neospora caninum LIV Genomes with Tachyzoite Stage Transcriptome and Proteome Defines Novel Transcript Features.</title>
        <authorList>
            <person name="Ramaprasad A."/>
            <person name="Mourier T."/>
            <person name="Naeem R."/>
            <person name="Malas T.B."/>
            <person name="Moussa E."/>
            <person name="Panigrahi A."/>
            <person name="Vermont S.J."/>
            <person name="Otto T.D."/>
            <person name="Wastling J."/>
            <person name="Pain A."/>
        </authorList>
    </citation>
    <scope>NUCLEOTIDE SEQUENCE</scope>
    <source>
        <strain evidence="4">VEG</strain>
    </source>
</reference>
<feature type="chain" id="PRO_5002523285" evidence="2">
    <location>
        <begin position="34"/>
        <end position="661"/>
    </location>
</feature>
<evidence type="ECO:0000313" key="4">
    <source>
        <dbReference type="EMBL" id="CEL71562.1"/>
    </source>
</evidence>
<dbReference type="InterPro" id="IPR011009">
    <property type="entry name" value="Kinase-like_dom_sf"/>
</dbReference>
<protein>
    <submittedName>
        <fullName evidence="4">Rhoptry protein ROP7</fullName>
    </submittedName>
</protein>
<evidence type="ECO:0000259" key="3">
    <source>
        <dbReference type="PROSITE" id="PS50011"/>
    </source>
</evidence>
<dbReference type="Gene3D" id="1.10.510.10">
    <property type="entry name" value="Transferase(Phosphotransferase) domain 1"/>
    <property type="match status" value="1"/>
</dbReference>
<dbReference type="GO" id="GO:0004672">
    <property type="term" value="F:protein kinase activity"/>
    <property type="evidence" value="ECO:0007669"/>
    <property type="project" value="InterPro"/>
</dbReference>
<accession>A0A0F7UU40</accession>
<evidence type="ECO:0000256" key="1">
    <source>
        <dbReference type="SAM" id="MobiDB-lite"/>
    </source>
</evidence>
<dbReference type="Gene3D" id="3.30.200.20">
    <property type="entry name" value="Phosphorylase Kinase, domain 1"/>
    <property type="match status" value="1"/>
</dbReference>
<dbReference type="Pfam" id="PF14531">
    <property type="entry name" value="Kinase-like"/>
    <property type="match status" value="1"/>
</dbReference>
<evidence type="ECO:0000256" key="2">
    <source>
        <dbReference type="SAM" id="SignalP"/>
    </source>
</evidence>
<dbReference type="InterPro" id="IPR000719">
    <property type="entry name" value="Prot_kinase_dom"/>
</dbReference>
<dbReference type="InterPro" id="IPR027916">
    <property type="entry name" value="Kinase-like_dom_ROP"/>
</dbReference>
<dbReference type="EMBL" id="LN714489">
    <property type="protein sequence ID" value="CEL71562.1"/>
    <property type="molecule type" value="Genomic_DNA"/>
</dbReference>
<dbReference type="SUPFAM" id="SSF56112">
    <property type="entry name" value="Protein kinase-like (PK-like)"/>
    <property type="match status" value="1"/>
</dbReference>
<feature type="domain" description="Protein kinase" evidence="3">
    <location>
        <begin position="259"/>
        <end position="546"/>
    </location>
</feature>
<gene>
    <name evidence="4" type="ORF">BN1205_050025</name>
</gene>
<feature type="signal peptide" evidence="2">
    <location>
        <begin position="1"/>
        <end position="33"/>
    </location>
</feature>
<dbReference type="AlphaFoldDB" id="A0A0F7UU40"/>
<name>A0A0F7UU40_TOXGV</name>
<proteinExistence type="predicted"/>
<sequence>MGHPTSFGQPSCLVWLAAAFLVLGLCLVQQGAGRQRPHQWKSSEAALSVSPAGDIVDKYSRDSTEGENTVSEGEAEGSRGGSWLEQEGVELRSPSQDSQTGTSTASPTGFRRLLRRLRFWRRGSTRGSDDAAEVSRRTRVPLHTRLLQHLRRVARIIRHGVSAAAGRLFGRVRQVEAERPQPVFTEGDPPDLETNSLYYRDKVPGQGIIQEILRQKPGIAHHPESFSVVAADERVSGTLWAEGGVVRVASELGQPGRVLVRGRRIGLFRPGMQFEATDQATGEPMTALVGHTVLEATARDVDSMRNEGLAVGLFQKVKNPYLANRYLRFLAPFDLVTIPGKPLVQKAKSRNEVGWVKNLLFLLPPTHVDMETFVDEIGRFPQEDRPLADAARLYLTVQAVRLVAHLQDEGVVHGKIMPDSFCLKREGGLYLRDFGSLVRAGAKVVVPAEYDEYTPPEGRAAARSRFGSGATTMTYAFDAWTLGSVIFLIWCSRAPDTKSGYEYSVEFFFSRCRRVPENVKLLVYKLINPSVEARLLALQAIETPEYREMEEQLSAASRLYSVLPTWGTLPLSDSRPAAFLVLGLCLVQQGAGIQRPHQWKSSEAALSVSPAGDIVDKYSHDSTEGENTVSEGEAEGSRGGSWLEQEGVELTSRLLDSQAGS</sequence>
<dbReference type="PROSITE" id="PS50011">
    <property type="entry name" value="PROTEIN_KINASE_DOM"/>
    <property type="match status" value="1"/>
</dbReference>
<keyword evidence="2" id="KW-0732">Signal</keyword>
<feature type="region of interest" description="Disordered" evidence="1">
    <location>
        <begin position="615"/>
        <end position="643"/>
    </location>
</feature>
<organism evidence="4">
    <name type="scientific">Toxoplasma gondii (strain ATCC 50861 / VEG)</name>
    <dbReference type="NCBI Taxonomy" id="432359"/>
    <lineage>
        <taxon>Eukaryota</taxon>
        <taxon>Sar</taxon>
        <taxon>Alveolata</taxon>
        <taxon>Apicomplexa</taxon>
        <taxon>Conoidasida</taxon>
        <taxon>Coccidia</taxon>
        <taxon>Eucoccidiorida</taxon>
        <taxon>Eimeriorina</taxon>
        <taxon>Sarcocystidae</taxon>
        <taxon>Toxoplasma</taxon>
    </lineage>
</organism>
<feature type="region of interest" description="Disordered" evidence="1">
    <location>
        <begin position="56"/>
        <end position="82"/>
    </location>
</feature>